<keyword evidence="4" id="KW-1185">Reference proteome</keyword>
<comment type="caution">
    <text evidence="3">The sequence shown here is derived from an EMBL/GenBank/DDBJ whole genome shotgun (WGS) entry which is preliminary data.</text>
</comment>
<dbReference type="Proteomes" id="UP001589844">
    <property type="component" value="Unassembled WGS sequence"/>
</dbReference>
<sequence length="260" mass="29854">MTKKLSGSVPSSPKLESAIHSDDSFSGSNDLLYVGHENWSHRRWAWEFLRRNSEYAKSPTELHESMSARARRFGRVEYKLPDSEYGLDDESRLWLAEIVDDFYVCKTDKRREASRLSLKNEDAFIIINLEKTVKTGRTAINSILSDLKGKLNNALDQIEKEREALDMRGPKIVKPRRHLLIHRLKLFDAYSCGASEEQIIRMITKKAPPTGEKLKAIRARIKRTMLHAVEMVNGGYLSLVPLDYIQNKSKAKKAKVKKPK</sequence>
<feature type="region of interest" description="Disordered" evidence="1">
    <location>
        <begin position="1"/>
        <end position="20"/>
    </location>
</feature>
<protein>
    <submittedName>
        <fullName evidence="3">DNA -binding domain-containing protein</fullName>
    </submittedName>
</protein>
<dbReference type="InterPro" id="IPR018754">
    <property type="entry name" value="RovC-like_DNA-bd"/>
</dbReference>
<dbReference type="EMBL" id="JBHLXJ010000032">
    <property type="protein sequence ID" value="MFC0351792.1"/>
    <property type="molecule type" value="Genomic_DNA"/>
</dbReference>
<dbReference type="Pfam" id="PF10074">
    <property type="entry name" value="RovC_DNA-bd"/>
    <property type="match status" value="1"/>
</dbReference>
<evidence type="ECO:0000313" key="3">
    <source>
        <dbReference type="EMBL" id="MFC0351792.1"/>
    </source>
</evidence>
<evidence type="ECO:0000256" key="1">
    <source>
        <dbReference type="SAM" id="MobiDB-lite"/>
    </source>
</evidence>
<name>A0ABV6IJF1_9BURK</name>
<gene>
    <name evidence="3" type="ORF">ACFFJH_18385</name>
</gene>
<proteinExistence type="predicted"/>
<evidence type="ECO:0000313" key="4">
    <source>
        <dbReference type="Proteomes" id="UP001589844"/>
    </source>
</evidence>
<evidence type="ECO:0000259" key="2">
    <source>
        <dbReference type="Pfam" id="PF10074"/>
    </source>
</evidence>
<accession>A0ABV6IJF1</accession>
<organism evidence="3 4">
    <name type="scientific">Undibacterium danionis</name>
    <dbReference type="NCBI Taxonomy" id="1812100"/>
    <lineage>
        <taxon>Bacteria</taxon>
        <taxon>Pseudomonadati</taxon>
        <taxon>Pseudomonadota</taxon>
        <taxon>Betaproteobacteria</taxon>
        <taxon>Burkholderiales</taxon>
        <taxon>Oxalobacteraceae</taxon>
        <taxon>Undibacterium</taxon>
    </lineage>
</organism>
<dbReference type="RefSeq" id="WP_390214465.1">
    <property type="nucleotide sequence ID" value="NZ_JBHLXJ010000032.1"/>
</dbReference>
<feature type="domain" description="T6SS Transcription factor RovC-like DNA binding" evidence="2">
    <location>
        <begin position="154"/>
        <end position="239"/>
    </location>
</feature>
<reference evidence="3 4" key="1">
    <citation type="submission" date="2024-09" db="EMBL/GenBank/DDBJ databases">
        <authorList>
            <person name="Sun Q."/>
            <person name="Mori K."/>
        </authorList>
    </citation>
    <scope>NUCLEOTIDE SEQUENCE [LARGE SCALE GENOMIC DNA]</scope>
    <source>
        <strain evidence="3 4">CCM 8677</strain>
    </source>
</reference>